<dbReference type="InterPro" id="IPR046341">
    <property type="entry name" value="SET_dom_sf"/>
</dbReference>
<dbReference type="InterPro" id="IPR040968">
    <property type="entry name" value="EZH2_MCSS_fung"/>
</dbReference>
<dbReference type="GO" id="GO:0031507">
    <property type="term" value="P:heterochromatin formation"/>
    <property type="evidence" value="ECO:0007669"/>
    <property type="project" value="TreeGrafter"/>
</dbReference>
<evidence type="ECO:0008006" key="12">
    <source>
        <dbReference type="Google" id="ProtNLM"/>
    </source>
</evidence>
<feature type="domain" description="CXC" evidence="9">
    <location>
        <begin position="459"/>
        <end position="572"/>
    </location>
</feature>
<keyword evidence="5" id="KW-0804">Transcription</keyword>
<dbReference type="InterPro" id="IPR048360">
    <property type="entry name" value="Ezh2_CXC_fung"/>
</dbReference>
<feature type="compositionally biased region" description="Basic residues" evidence="7">
    <location>
        <begin position="743"/>
        <end position="759"/>
    </location>
</feature>
<dbReference type="InterPro" id="IPR026489">
    <property type="entry name" value="CXC_dom"/>
</dbReference>
<dbReference type="Pfam" id="PF21509">
    <property type="entry name" value="Ezh2-like__CXC_fung"/>
    <property type="match status" value="1"/>
</dbReference>
<dbReference type="Pfam" id="PF18600">
    <property type="entry name" value="Ezh2_MCSS_fung"/>
    <property type="match status" value="1"/>
</dbReference>
<dbReference type="Pfam" id="PF18264">
    <property type="entry name" value="preSET_CXC"/>
    <property type="match status" value="1"/>
</dbReference>
<sequence>MGKKSTPRKAWTVERLTEALEQRSREMKGSHRDLVAFTLKSAKPVERRIMTGQDWFAGLKCDPVPAEEPKDDSMFKIKVKHHIRGKKDQRVFHFRVICIKTDKPRVPQYRFHHKEIARNVLTPNTMLKFVPHIRDLDPSEEREYNVWLKQLERMDASCGFKPMGTREQRVIRTTKKERTAMVALYLPDWLEKLAIDGCTRSTLIRHMVDTGSDIDMTPQQKSSLYQLHSDNDPVSISPRTGRIAAMFTEAFNRVFHDSAPPDRAITLKDILMLDKGVDDIVEAKKTAKNATQEDAVKPDDPQTFLETYSIMGCLICFSNSCEHGDYGVNNEKRNFSLDCNGQLEQPLAKSKAAMEKRDRDETVIEPCYRDCFMTHGPADHGGSRPWTSDEEMVLKTLFSVVECSSRVTSKPECMAAEILDRRCWDVRRQLVELDVSVPEDDSPNASLPQAKVLPWYDRHRKVLIGDWQDHTKTHDHKSRVLTEPCHHEGPCTLANGCDCVANGLLCERFCRCTVENCSYKFTGCACSGTGKTCQQRQCICVQLNRECDPMLCGSCGVGERTLPKNRENDELMETGCQNCYLQRGRSKALAPGKSLLDGCGYGLFALEDIAQHEFVIEYTGELVMHDEGVRREARRGEAFDKGSFTSYVFSLLDAEGIWVDAAIYGNHSRYINHAQDAYNLEPKIVYVGGEYRIRFTAIRNIQAGEELFFNYGDSFPNLTKKMIKDKTSEDDARAAEGSPSRKEKARSRPGGKGAGKPRKREKEKEKEKKERGREGEKPGARKEAPPTAMDDLGELTELTEPPARTRKRRRRVGEPEEDEGAEYHPSQEESEGRAGSTGSPVLPHRRRARRRLRSPSAGSADVDRPELPAARPDKDGQGEAPKSLASTSQAPSTPSPRARRRGRPPRPRHEGVASPETKTTLQRPPGQGHQRGRLAFDSENPNGPREVNGEADRSSLSSRMRRGRRRIAEDSDDDGTGRPRTADSTLEVDDSYDSQLGAPPSVSRSNRPRKRPARYREEDA</sequence>
<keyword evidence="4" id="KW-0805">Transcription regulation</keyword>
<dbReference type="RefSeq" id="XP_028470102.1">
    <property type="nucleotide sequence ID" value="XM_028607591.1"/>
</dbReference>
<dbReference type="PANTHER" id="PTHR45747">
    <property type="entry name" value="HISTONE-LYSINE N-METHYLTRANSFERASE E(Z)"/>
    <property type="match status" value="1"/>
</dbReference>
<comment type="catalytic activity">
    <reaction evidence="6">
        <text>L-lysyl(27)-[histone H3] + 3 S-adenosyl-L-methionine = N(6),N(6),N(6)-trimethyl-L-lysyl(27)-[histone H3] + 3 S-adenosyl-L-homocysteine + 3 H(+)</text>
        <dbReference type="Rhea" id="RHEA:60292"/>
        <dbReference type="Rhea" id="RHEA-COMP:15535"/>
        <dbReference type="Rhea" id="RHEA-COMP:15548"/>
        <dbReference type="ChEBI" id="CHEBI:15378"/>
        <dbReference type="ChEBI" id="CHEBI:29969"/>
        <dbReference type="ChEBI" id="CHEBI:57856"/>
        <dbReference type="ChEBI" id="CHEBI:59789"/>
        <dbReference type="ChEBI" id="CHEBI:61961"/>
        <dbReference type="EC" id="2.1.1.356"/>
    </reaction>
</comment>
<feature type="compositionally biased region" description="Basic and acidic residues" evidence="7">
    <location>
        <begin position="760"/>
        <end position="784"/>
    </location>
</feature>
<evidence type="ECO:0000256" key="2">
    <source>
        <dbReference type="ARBA" id="ARBA00022679"/>
    </source>
</evidence>
<evidence type="ECO:0000256" key="4">
    <source>
        <dbReference type="ARBA" id="ARBA00023015"/>
    </source>
</evidence>
<feature type="compositionally biased region" description="Basic residues" evidence="7">
    <location>
        <begin position="897"/>
        <end position="906"/>
    </location>
</feature>
<dbReference type="OrthoDB" id="6141102at2759"/>
<dbReference type="PROSITE" id="PS51633">
    <property type="entry name" value="CXC"/>
    <property type="match status" value="1"/>
</dbReference>
<evidence type="ECO:0000313" key="10">
    <source>
        <dbReference type="EMBL" id="ROT42296.1"/>
    </source>
</evidence>
<evidence type="ECO:0000256" key="1">
    <source>
        <dbReference type="ARBA" id="ARBA00022603"/>
    </source>
</evidence>
<evidence type="ECO:0000259" key="9">
    <source>
        <dbReference type="PROSITE" id="PS51633"/>
    </source>
</evidence>
<gene>
    <name evidence="10" type="ORF">SODALDRAFT_268108</name>
</gene>
<reference evidence="10 11" key="1">
    <citation type="journal article" date="2018" name="Mol. Ecol.">
        <title>The obligate alkalophilic soda-lake fungus Sodiomyces alkalinus has shifted to a protein diet.</title>
        <authorList>
            <person name="Grum-Grzhimaylo A.A."/>
            <person name="Falkoski D.L."/>
            <person name="van den Heuvel J."/>
            <person name="Valero-Jimenez C.A."/>
            <person name="Min B."/>
            <person name="Choi I.G."/>
            <person name="Lipzen A."/>
            <person name="Daum C.G."/>
            <person name="Aanen D.K."/>
            <person name="Tsang A."/>
            <person name="Henrissat B."/>
            <person name="Bilanenko E.N."/>
            <person name="de Vries R.P."/>
            <person name="van Kan J.A.L."/>
            <person name="Grigoriev I.V."/>
            <person name="Debets A.J.M."/>
        </authorList>
    </citation>
    <scope>NUCLEOTIDE SEQUENCE [LARGE SCALE GENOMIC DNA]</scope>
    <source>
        <strain evidence="10 11">F11</strain>
    </source>
</reference>
<accession>A0A3N2Q6G0</accession>
<keyword evidence="2" id="KW-0808">Transferase</keyword>
<protein>
    <recommendedName>
        <fullName evidence="12">SET domain-containing protein</fullName>
    </recommendedName>
</protein>
<dbReference type="InterPro" id="IPR045318">
    <property type="entry name" value="EZH1/2-like"/>
</dbReference>
<dbReference type="Pfam" id="PF18601">
    <property type="entry name" value="EZH2_N"/>
    <property type="match status" value="1"/>
</dbReference>
<dbReference type="GO" id="GO:0005634">
    <property type="term" value="C:nucleus"/>
    <property type="evidence" value="ECO:0007669"/>
    <property type="project" value="TreeGrafter"/>
</dbReference>
<feature type="compositionally biased region" description="Basic residues" evidence="7">
    <location>
        <begin position="843"/>
        <end position="853"/>
    </location>
</feature>
<feature type="compositionally biased region" description="Basic and acidic residues" evidence="7">
    <location>
        <begin position="724"/>
        <end position="742"/>
    </location>
</feature>
<evidence type="ECO:0000256" key="5">
    <source>
        <dbReference type="ARBA" id="ARBA00023163"/>
    </source>
</evidence>
<feature type="domain" description="SET" evidence="8">
    <location>
        <begin position="579"/>
        <end position="712"/>
    </location>
</feature>
<dbReference type="GO" id="GO:0032259">
    <property type="term" value="P:methylation"/>
    <property type="evidence" value="ECO:0007669"/>
    <property type="project" value="UniProtKB-KW"/>
</dbReference>
<organism evidence="10 11">
    <name type="scientific">Sodiomyces alkalinus (strain CBS 110278 / VKM F-3762 / F11)</name>
    <name type="common">Alkaliphilic filamentous fungus</name>
    <dbReference type="NCBI Taxonomy" id="1314773"/>
    <lineage>
        <taxon>Eukaryota</taxon>
        <taxon>Fungi</taxon>
        <taxon>Dikarya</taxon>
        <taxon>Ascomycota</taxon>
        <taxon>Pezizomycotina</taxon>
        <taxon>Sordariomycetes</taxon>
        <taxon>Hypocreomycetidae</taxon>
        <taxon>Glomerellales</taxon>
        <taxon>Plectosphaerellaceae</taxon>
        <taxon>Sodiomyces</taxon>
    </lineage>
</organism>
<evidence type="ECO:0000256" key="6">
    <source>
        <dbReference type="ARBA" id="ARBA00048568"/>
    </source>
</evidence>
<feature type="compositionally biased region" description="Basic and acidic residues" evidence="7">
    <location>
        <begin position="861"/>
        <end position="877"/>
    </location>
</feature>
<dbReference type="Gene3D" id="2.170.270.10">
    <property type="entry name" value="SET domain"/>
    <property type="match status" value="1"/>
</dbReference>
<dbReference type="InterPro" id="IPR041355">
    <property type="entry name" value="Pre-SET_CXC"/>
</dbReference>
<keyword evidence="1" id="KW-0489">Methyltransferase</keyword>
<keyword evidence="3" id="KW-0949">S-adenosyl-L-methionine</keyword>
<dbReference type="GO" id="GO:0140951">
    <property type="term" value="F:histone H3K27 trimethyltransferase activity"/>
    <property type="evidence" value="ECO:0007669"/>
    <property type="project" value="UniProtKB-EC"/>
</dbReference>
<dbReference type="Proteomes" id="UP000272025">
    <property type="component" value="Unassembled WGS sequence"/>
</dbReference>
<feature type="compositionally biased region" description="Low complexity" evidence="7">
    <location>
        <begin position="885"/>
        <end position="896"/>
    </location>
</feature>
<dbReference type="EMBL" id="ML119051">
    <property type="protein sequence ID" value="ROT42296.1"/>
    <property type="molecule type" value="Genomic_DNA"/>
</dbReference>
<dbReference type="SUPFAM" id="SSF82199">
    <property type="entry name" value="SET domain"/>
    <property type="match status" value="1"/>
</dbReference>
<proteinExistence type="predicted"/>
<dbReference type="GO" id="GO:0003682">
    <property type="term" value="F:chromatin binding"/>
    <property type="evidence" value="ECO:0007669"/>
    <property type="project" value="TreeGrafter"/>
</dbReference>
<dbReference type="SMART" id="SM00317">
    <property type="entry name" value="SET"/>
    <property type="match status" value="1"/>
</dbReference>
<evidence type="ECO:0000313" key="11">
    <source>
        <dbReference type="Proteomes" id="UP000272025"/>
    </source>
</evidence>
<dbReference type="GeneID" id="39576069"/>
<dbReference type="InterPro" id="IPR040595">
    <property type="entry name" value="EZH2_N"/>
</dbReference>
<name>A0A3N2Q6G0_SODAK</name>
<dbReference type="AlphaFoldDB" id="A0A3N2Q6G0"/>
<evidence type="ECO:0000256" key="7">
    <source>
        <dbReference type="SAM" id="MobiDB-lite"/>
    </source>
</evidence>
<evidence type="ECO:0000256" key="3">
    <source>
        <dbReference type="ARBA" id="ARBA00022691"/>
    </source>
</evidence>
<dbReference type="PANTHER" id="PTHR45747:SF4">
    <property type="entry name" value="HISTONE-LYSINE N-METHYLTRANSFERASE E(Z)"/>
    <property type="match status" value="1"/>
</dbReference>
<dbReference type="InterPro" id="IPR001214">
    <property type="entry name" value="SET_dom"/>
</dbReference>
<dbReference type="Pfam" id="PF00856">
    <property type="entry name" value="SET"/>
    <property type="match status" value="1"/>
</dbReference>
<dbReference type="PROSITE" id="PS50280">
    <property type="entry name" value="SET"/>
    <property type="match status" value="1"/>
</dbReference>
<evidence type="ECO:0000259" key="8">
    <source>
        <dbReference type="PROSITE" id="PS50280"/>
    </source>
</evidence>
<dbReference type="STRING" id="1314773.A0A3N2Q6G0"/>
<keyword evidence="11" id="KW-1185">Reference proteome</keyword>
<feature type="compositionally biased region" description="Basic and acidic residues" evidence="7">
    <location>
        <begin position="821"/>
        <end position="832"/>
    </location>
</feature>
<feature type="region of interest" description="Disordered" evidence="7">
    <location>
        <begin position="724"/>
        <end position="1020"/>
    </location>
</feature>